<dbReference type="Proteomes" id="UP000234775">
    <property type="component" value="Unassembled WGS sequence"/>
</dbReference>
<dbReference type="RefSeq" id="WP_101659757.1">
    <property type="nucleotide sequence ID" value="NZ_PKGZ01000002.1"/>
</dbReference>
<dbReference type="EMBL" id="PKGZ01000002">
    <property type="protein sequence ID" value="PKY91554.1"/>
    <property type="molecule type" value="Genomic_DNA"/>
</dbReference>
<reference evidence="1 2" key="1">
    <citation type="submission" date="2017-12" db="EMBL/GenBank/DDBJ databases">
        <title>Phylogenetic diversity of female urinary microbiome.</title>
        <authorList>
            <person name="Thomas-White K."/>
            <person name="Wolfe A.J."/>
        </authorList>
    </citation>
    <scope>NUCLEOTIDE SEQUENCE [LARGE SCALE GENOMIC DNA]</scope>
    <source>
        <strain evidence="1 2">UMB0844</strain>
    </source>
</reference>
<name>A0A2I1K7D8_9LACT</name>
<evidence type="ECO:0000313" key="2">
    <source>
        <dbReference type="Proteomes" id="UP000234775"/>
    </source>
</evidence>
<keyword evidence="2" id="KW-1185">Reference proteome</keyword>
<dbReference type="AlphaFoldDB" id="A0A2I1K7D8"/>
<sequence>MKLNNLEILNINGALQALAKEKIAGAFKFKLLKLLRQIEPEAKTIIESLELTDKERIAQTEGNKEILETEQELELNTITEKELEPLALSVSDLVALEKVIEEGEE</sequence>
<gene>
    <name evidence="1" type="ORF">CYJ27_02445</name>
</gene>
<comment type="caution">
    <text evidence="1">The sequence shown here is derived from an EMBL/GenBank/DDBJ whole genome shotgun (WGS) entry which is preliminary data.</text>
</comment>
<accession>A0A2I1K7D8</accession>
<protein>
    <submittedName>
        <fullName evidence="1">Uncharacterized protein</fullName>
    </submittedName>
</protein>
<organism evidence="1 2">
    <name type="scientific">Aerococcus christensenii</name>
    <dbReference type="NCBI Taxonomy" id="87541"/>
    <lineage>
        <taxon>Bacteria</taxon>
        <taxon>Bacillati</taxon>
        <taxon>Bacillota</taxon>
        <taxon>Bacilli</taxon>
        <taxon>Lactobacillales</taxon>
        <taxon>Aerococcaceae</taxon>
        <taxon>Aerococcus</taxon>
    </lineage>
</organism>
<proteinExistence type="predicted"/>
<evidence type="ECO:0000313" key="1">
    <source>
        <dbReference type="EMBL" id="PKY91554.1"/>
    </source>
</evidence>